<accession>A0AAW1C0T1</accession>
<protein>
    <submittedName>
        <fullName evidence="2">BDNF/NT-3 growth factors receptor</fullName>
    </submittedName>
</protein>
<proteinExistence type="predicted"/>
<organism evidence="2 3">
    <name type="scientific">Crotalus adamanteus</name>
    <name type="common">Eastern diamondback rattlesnake</name>
    <dbReference type="NCBI Taxonomy" id="8729"/>
    <lineage>
        <taxon>Eukaryota</taxon>
        <taxon>Metazoa</taxon>
        <taxon>Chordata</taxon>
        <taxon>Craniata</taxon>
        <taxon>Vertebrata</taxon>
        <taxon>Euteleostomi</taxon>
        <taxon>Lepidosauria</taxon>
        <taxon>Squamata</taxon>
        <taxon>Bifurcata</taxon>
        <taxon>Unidentata</taxon>
        <taxon>Episquamata</taxon>
        <taxon>Toxicofera</taxon>
        <taxon>Serpentes</taxon>
        <taxon>Colubroidea</taxon>
        <taxon>Viperidae</taxon>
        <taxon>Crotalinae</taxon>
        <taxon>Crotalus</taxon>
    </lineage>
</organism>
<evidence type="ECO:0000256" key="1">
    <source>
        <dbReference type="SAM" id="MobiDB-lite"/>
    </source>
</evidence>
<keyword evidence="3" id="KW-1185">Reference proteome</keyword>
<dbReference type="Gene3D" id="3.80.10.10">
    <property type="entry name" value="Ribonuclease Inhibitor"/>
    <property type="match status" value="1"/>
</dbReference>
<dbReference type="EMBL" id="JAOTOJ010000002">
    <property type="protein sequence ID" value="KAK9408241.1"/>
    <property type="molecule type" value="Genomic_DNA"/>
</dbReference>
<dbReference type="Pfam" id="PF13855">
    <property type="entry name" value="LRR_8"/>
    <property type="match status" value="1"/>
</dbReference>
<comment type="caution">
    <text evidence="2">The sequence shown here is derived from an EMBL/GenBank/DDBJ whole genome shotgun (WGS) entry which is preliminary data.</text>
</comment>
<feature type="region of interest" description="Disordered" evidence="1">
    <location>
        <begin position="111"/>
        <end position="156"/>
    </location>
</feature>
<sequence length="722" mass="78711">MNELIEGGSTPGKARRPPRRTRSGLSCCKRAASASKAKSGTRPPSLALRKTAKPREEPSSLRERAGRRFNSRSSRVLFRSRPGELWKGEGAAAIARARDCTAAARDCRIYLKKKKKKERERERAREEGRGSGREEREGRRGREREGRKEGGEERRFEAFCPGRRTVSPILTPGAGALYYRQRVDREAAAGDSACVCAGGGGGLPTRSDDVPTAPSSLSQPCPGAANGNRAGGAELGGGTAAFAEVRPPRLGPRTLSEGSRCAREGFRRLTEPQKLLPSEGRCWGGGKEYRGGGCSRTGDRKDARVTDGSVSRQPSWIDRAWREGEEEPPRSGGGGDMGASPRAWWWWRRQQRFQGSPQATATGFWSLCWLMLGAWRGLLASACPTSCACSPERIWCSEAAASLVSFPVLGKRSEREKVSDIYIANQRGLESINEIDVGLYTGLRNLTVVDSGLKFVSRQAFLKNINLQYINFSRNKLSSLSRKTFRHLNLTDLILEGNPFKCSFGGVTEALGSFPTPPTPFGHLASQEISPRHLPGPFPPVARRLLAVLLLPSLPLGSLPPCPTLARAAMPLRHLPAAMGLSATWPHLGPGGRGPSPFSRCRRCRRTLHRPAPPRPGWLRPFAVLPLSLPLLPLTLSEAREEAAATRQPWPFPIHLPPPPLPGVPKVRRVPSCCRSTVPGLMGKGVWGYSGPKKFSRTGSGPALFPWPQEKGRRRVSTQAGE</sequence>
<reference evidence="2 3" key="1">
    <citation type="journal article" date="2024" name="Proc. Natl. Acad. Sci. U.S.A.">
        <title>The genetic regulatory architecture and epigenomic basis for age-related changes in rattlesnake venom.</title>
        <authorList>
            <person name="Hogan M.P."/>
            <person name="Holding M.L."/>
            <person name="Nystrom G.S."/>
            <person name="Colston T.J."/>
            <person name="Bartlett D.A."/>
            <person name="Mason A.J."/>
            <person name="Ellsworth S.A."/>
            <person name="Rautsaw R.M."/>
            <person name="Lawrence K.C."/>
            <person name="Strickland J.L."/>
            <person name="He B."/>
            <person name="Fraser P."/>
            <person name="Margres M.J."/>
            <person name="Gilbert D.M."/>
            <person name="Gibbs H.L."/>
            <person name="Parkinson C.L."/>
            <person name="Rokyta D.R."/>
        </authorList>
    </citation>
    <scope>NUCLEOTIDE SEQUENCE [LARGE SCALE GENOMIC DNA]</scope>
    <source>
        <strain evidence="2">DRR0105</strain>
    </source>
</reference>
<feature type="region of interest" description="Disordered" evidence="1">
    <location>
        <begin position="205"/>
        <end position="235"/>
    </location>
</feature>
<feature type="compositionally biased region" description="Basic and acidic residues" evidence="1">
    <location>
        <begin position="53"/>
        <end position="66"/>
    </location>
</feature>
<evidence type="ECO:0000313" key="3">
    <source>
        <dbReference type="Proteomes" id="UP001474421"/>
    </source>
</evidence>
<dbReference type="Proteomes" id="UP001474421">
    <property type="component" value="Unassembled WGS sequence"/>
</dbReference>
<feature type="compositionally biased region" description="Basic and acidic residues" evidence="1">
    <location>
        <begin position="119"/>
        <end position="156"/>
    </location>
</feature>
<feature type="compositionally biased region" description="Low complexity" evidence="1">
    <location>
        <begin position="26"/>
        <end position="38"/>
    </location>
</feature>
<feature type="region of interest" description="Disordered" evidence="1">
    <location>
        <begin position="293"/>
        <end position="313"/>
    </location>
</feature>
<dbReference type="SUPFAM" id="SSF52058">
    <property type="entry name" value="L domain-like"/>
    <property type="match status" value="1"/>
</dbReference>
<keyword evidence="2" id="KW-0675">Receptor</keyword>
<feature type="region of interest" description="Disordered" evidence="1">
    <location>
        <begin position="1"/>
        <end position="82"/>
    </location>
</feature>
<dbReference type="InterPro" id="IPR032675">
    <property type="entry name" value="LRR_dom_sf"/>
</dbReference>
<gene>
    <name evidence="2" type="ORF">NXF25_007015</name>
</gene>
<feature type="compositionally biased region" description="Basic residues" evidence="1">
    <location>
        <begin position="13"/>
        <end position="22"/>
    </location>
</feature>
<dbReference type="InterPro" id="IPR001611">
    <property type="entry name" value="Leu-rich_rpt"/>
</dbReference>
<dbReference type="AlphaFoldDB" id="A0AAW1C0T1"/>
<evidence type="ECO:0000313" key="2">
    <source>
        <dbReference type="EMBL" id="KAK9408241.1"/>
    </source>
</evidence>
<feature type="region of interest" description="Disordered" evidence="1">
    <location>
        <begin position="695"/>
        <end position="722"/>
    </location>
</feature>
<name>A0AAW1C0T1_CROAD</name>